<sequence>MKPGRIGFRKLLFLFPLVIFFFCISTGVHAANGGTRVRIIHLAPISNEVEVWVEGRLIDQDLEFGENTDYIELVPGDNRIICKTVESGNSIVLNTLFPFREDRDYTLAITGRARSDLQLTTTIDSCPPSESLSQLKFTNAITGTPPLDVSIKYGPTLYEKLAFRTSGGCRLVPPDEYVLKLTEARTGKLVAEKEIDLKGGTRYNLFAADNGEKDDIRLLGFEQENRPKQEPKILGVERSVLQLLGAGLIASVLILVLGQ</sequence>
<reference evidence="2" key="1">
    <citation type="journal article" date="2013" name="Syst. Appl. Microbiol.">
        <title>New insights into the archaeal diversity of a hypersaline microbial mat obtained by a metagenomic approach.</title>
        <authorList>
            <person name="Lopez-Lopez A."/>
            <person name="Richter M."/>
            <person name="Pena A."/>
            <person name="Tamames J."/>
            <person name="Rossello-Mora R."/>
        </authorList>
    </citation>
    <scope>NUCLEOTIDE SEQUENCE</scope>
</reference>
<accession>M1PVX3</accession>
<evidence type="ECO:0000259" key="1">
    <source>
        <dbReference type="Pfam" id="PF14344"/>
    </source>
</evidence>
<gene>
    <name evidence="2" type="ORF">FLSS-22_0008</name>
</gene>
<dbReference type="Pfam" id="PF14344">
    <property type="entry name" value="DUF4397"/>
    <property type="match status" value="1"/>
</dbReference>
<name>M1PVX3_9ZZZZ</name>
<dbReference type="EMBL" id="JX684088">
    <property type="protein sequence ID" value="AGF93314.1"/>
    <property type="molecule type" value="Genomic_DNA"/>
</dbReference>
<organism evidence="2">
    <name type="scientific">uncultured organism</name>
    <dbReference type="NCBI Taxonomy" id="155900"/>
    <lineage>
        <taxon>unclassified sequences</taxon>
        <taxon>environmental samples</taxon>
    </lineage>
</organism>
<dbReference type="InterPro" id="IPR025510">
    <property type="entry name" value="DUF4397"/>
</dbReference>
<dbReference type="AlphaFoldDB" id="M1PVX3"/>
<evidence type="ECO:0000313" key="2">
    <source>
        <dbReference type="EMBL" id="AGF93314.1"/>
    </source>
</evidence>
<protein>
    <recommendedName>
        <fullName evidence="1">DUF4397 domain-containing protein</fullName>
    </recommendedName>
</protein>
<feature type="domain" description="DUF4397" evidence="1">
    <location>
        <begin position="36"/>
        <end position="149"/>
    </location>
</feature>
<proteinExistence type="predicted"/>